<dbReference type="PANTHER" id="PTHR42701:SF1">
    <property type="entry name" value="IMIDAZOLE GLYCEROL PHOSPHATE SYNTHASE SUBUNIT HISH"/>
    <property type="match status" value="1"/>
</dbReference>
<dbReference type="Gene3D" id="3.40.50.880">
    <property type="match status" value="1"/>
</dbReference>
<evidence type="ECO:0000256" key="6">
    <source>
        <dbReference type="ARBA" id="ARBA00022801"/>
    </source>
</evidence>
<feature type="active site" evidence="12 13">
    <location>
        <position position="194"/>
    </location>
</feature>
<sequence length="221" mass="23815">MIVIINYDMANLRSVQKAFERVGQEAQITSDPDEVARASRVVLPGVGASADALAALRSRGLEEPIKAFVASGRPFLGICLGLQMLFDTSYEDGVHQGLGLLPGGVVRFGSQGESPWPQELKIPHMGWNQLRFPPAADGRPCPLFTGVDEGAHFYFVHSYYVAPADDSVVAAEADYGGPFCAAVWRDNLFATQFHPEKSQANGLRVLRNFAELPVVQGAAGV</sequence>
<dbReference type="GO" id="GO:0005737">
    <property type="term" value="C:cytoplasm"/>
    <property type="evidence" value="ECO:0007669"/>
    <property type="project" value="UniProtKB-SubCell"/>
</dbReference>
<protein>
    <recommendedName>
        <fullName evidence="12">Imidazole glycerol phosphate synthase subunit HisH</fullName>
        <ecNumber evidence="12">4.3.2.10</ecNumber>
    </recommendedName>
    <alternativeName>
        <fullName evidence="12">IGP synthase glutaminase subunit</fullName>
        <ecNumber evidence="12">3.5.1.2</ecNumber>
    </alternativeName>
    <alternativeName>
        <fullName evidence="12">IGP synthase subunit HisH</fullName>
    </alternativeName>
    <alternativeName>
        <fullName evidence="12">ImGP synthase subunit HisH</fullName>
        <shortName evidence="12">IGPS subunit HisH</shortName>
    </alternativeName>
</protein>
<keyword evidence="4 12" id="KW-0963">Cytoplasm</keyword>
<dbReference type="InterPro" id="IPR017926">
    <property type="entry name" value="GATASE"/>
</dbReference>
<dbReference type="AlphaFoldDB" id="A0A5C5ZK89"/>
<dbReference type="NCBIfam" id="TIGR01855">
    <property type="entry name" value="IMP_synth_hisH"/>
    <property type="match status" value="1"/>
</dbReference>
<reference evidence="15 16" key="1">
    <citation type="submission" date="2019-02" db="EMBL/GenBank/DDBJ databases">
        <title>Deep-cultivation of Planctomycetes and their phenomic and genomic characterization uncovers novel biology.</title>
        <authorList>
            <person name="Wiegand S."/>
            <person name="Jogler M."/>
            <person name="Boedeker C."/>
            <person name="Pinto D."/>
            <person name="Vollmers J."/>
            <person name="Rivas-Marin E."/>
            <person name="Kohn T."/>
            <person name="Peeters S.H."/>
            <person name="Heuer A."/>
            <person name="Rast P."/>
            <person name="Oberbeckmann S."/>
            <person name="Bunk B."/>
            <person name="Jeske O."/>
            <person name="Meyerdierks A."/>
            <person name="Storesund J.E."/>
            <person name="Kallscheuer N."/>
            <person name="Luecker S."/>
            <person name="Lage O.M."/>
            <person name="Pohl T."/>
            <person name="Merkel B.J."/>
            <person name="Hornburger P."/>
            <person name="Mueller R.-W."/>
            <person name="Bruemmer F."/>
            <person name="Labrenz M."/>
            <person name="Spormann A.M."/>
            <person name="Op Den Camp H."/>
            <person name="Overmann J."/>
            <person name="Amann R."/>
            <person name="Jetten M.S.M."/>
            <person name="Mascher T."/>
            <person name="Medema M.H."/>
            <person name="Devos D.P."/>
            <person name="Kaster A.-K."/>
            <person name="Ovreas L."/>
            <person name="Rohde M."/>
            <person name="Galperin M.Y."/>
            <person name="Jogler C."/>
        </authorList>
    </citation>
    <scope>NUCLEOTIDE SEQUENCE [LARGE SCALE GENOMIC DNA]</scope>
    <source>
        <strain evidence="15 16">Mal64</strain>
    </source>
</reference>
<evidence type="ECO:0000256" key="13">
    <source>
        <dbReference type="PIRSR" id="PIRSR000495-1"/>
    </source>
</evidence>
<comment type="pathway">
    <text evidence="2 12">Amino-acid biosynthesis; L-histidine biosynthesis; L-histidine from 5-phospho-alpha-D-ribose 1-diphosphate: step 5/9.</text>
</comment>
<evidence type="ECO:0000256" key="2">
    <source>
        <dbReference type="ARBA" id="ARBA00005091"/>
    </source>
</evidence>
<comment type="catalytic activity">
    <reaction evidence="10 12">
        <text>5-[(5-phospho-1-deoxy-D-ribulos-1-ylimino)methylamino]-1-(5-phospho-beta-D-ribosyl)imidazole-4-carboxamide + L-glutamine = D-erythro-1-(imidazol-4-yl)glycerol 3-phosphate + 5-amino-1-(5-phospho-beta-D-ribosyl)imidazole-4-carboxamide + L-glutamate + H(+)</text>
        <dbReference type="Rhea" id="RHEA:24793"/>
        <dbReference type="ChEBI" id="CHEBI:15378"/>
        <dbReference type="ChEBI" id="CHEBI:29985"/>
        <dbReference type="ChEBI" id="CHEBI:58278"/>
        <dbReference type="ChEBI" id="CHEBI:58359"/>
        <dbReference type="ChEBI" id="CHEBI:58475"/>
        <dbReference type="ChEBI" id="CHEBI:58525"/>
        <dbReference type="EC" id="4.3.2.10"/>
    </reaction>
</comment>
<feature type="domain" description="Glutamine amidotransferase" evidence="14">
    <location>
        <begin position="19"/>
        <end position="209"/>
    </location>
</feature>
<dbReference type="InterPro" id="IPR010139">
    <property type="entry name" value="Imidazole-glycPsynth_HisH"/>
</dbReference>
<dbReference type="PROSITE" id="PS51273">
    <property type="entry name" value="GATASE_TYPE_1"/>
    <property type="match status" value="1"/>
</dbReference>
<keyword evidence="15" id="KW-0328">Glycosyltransferase</keyword>
<organism evidence="15 16">
    <name type="scientific">Pseudobythopirellula maris</name>
    <dbReference type="NCBI Taxonomy" id="2527991"/>
    <lineage>
        <taxon>Bacteria</taxon>
        <taxon>Pseudomonadati</taxon>
        <taxon>Planctomycetota</taxon>
        <taxon>Planctomycetia</taxon>
        <taxon>Pirellulales</taxon>
        <taxon>Lacipirellulaceae</taxon>
        <taxon>Pseudobythopirellula</taxon>
    </lineage>
</organism>
<comment type="catalytic activity">
    <reaction evidence="11 12">
        <text>L-glutamine + H2O = L-glutamate + NH4(+)</text>
        <dbReference type="Rhea" id="RHEA:15889"/>
        <dbReference type="ChEBI" id="CHEBI:15377"/>
        <dbReference type="ChEBI" id="CHEBI:28938"/>
        <dbReference type="ChEBI" id="CHEBI:29985"/>
        <dbReference type="ChEBI" id="CHEBI:58359"/>
        <dbReference type="EC" id="3.5.1.2"/>
    </reaction>
</comment>
<accession>A0A5C5ZK89</accession>
<evidence type="ECO:0000256" key="7">
    <source>
        <dbReference type="ARBA" id="ARBA00022962"/>
    </source>
</evidence>
<keyword evidence="5 12" id="KW-0028">Amino-acid biosynthesis</keyword>
<dbReference type="PIRSF" id="PIRSF000495">
    <property type="entry name" value="Amidotransf_hisH"/>
    <property type="match status" value="1"/>
</dbReference>
<dbReference type="HAMAP" id="MF_00278">
    <property type="entry name" value="HisH"/>
    <property type="match status" value="1"/>
</dbReference>
<evidence type="ECO:0000313" key="15">
    <source>
        <dbReference type="EMBL" id="TWT86833.1"/>
    </source>
</evidence>
<evidence type="ECO:0000313" key="16">
    <source>
        <dbReference type="Proteomes" id="UP000315440"/>
    </source>
</evidence>
<name>A0A5C5ZK89_9BACT</name>
<dbReference type="OrthoDB" id="9807137at2"/>
<evidence type="ECO:0000256" key="8">
    <source>
        <dbReference type="ARBA" id="ARBA00023102"/>
    </source>
</evidence>
<comment type="subcellular location">
    <subcellularLocation>
        <location evidence="1 12">Cytoplasm</location>
    </subcellularLocation>
</comment>
<dbReference type="EMBL" id="SJPQ01000004">
    <property type="protein sequence ID" value="TWT86833.1"/>
    <property type="molecule type" value="Genomic_DNA"/>
</dbReference>
<proteinExistence type="inferred from homology"/>
<dbReference type="EC" id="4.3.2.10" evidence="12"/>
<keyword evidence="8 12" id="KW-0368">Histidine biosynthesis</keyword>
<keyword evidence="16" id="KW-1185">Reference proteome</keyword>
<comment type="caution">
    <text evidence="15">The sequence shown here is derived from an EMBL/GenBank/DDBJ whole genome shotgun (WGS) entry which is preliminary data.</text>
</comment>
<evidence type="ECO:0000256" key="3">
    <source>
        <dbReference type="ARBA" id="ARBA00011152"/>
    </source>
</evidence>
<dbReference type="Proteomes" id="UP000315440">
    <property type="component" value="Unassembled WGS sequence"/>
</dbReference>
<gene>
    <name evidence="15" type="primary">hisH1</name>
    <name evidence="12" type="synonym">hisH</name>
    <name evidence="15" type="ORF">Mal64_36630</name>
</gene>
<dbReference type="GO" id="GO:0000107">
    <property type="term" value="F:imidazoleglycerol-phosphate synthase activity"/>
    <property type="evidence" value="ECO:0007669"/>
    <property type="project" value="UniProtKB-UniRule"/>
</dbReference>
<dbReference type="FunFam" id="3.40.50.880:FF:000009">
    <property type="entry name" value="Imidazole glycerol phosphate synthase subunit HisH"/>
    <property type="match status" value="1"/>
</dbReference>
<feature type="active site" description="Nucleophile" evidence="12 13">
    <location>
        <position position="79"/>
    </location>
</feature>
<evidence type="ECO:0000256" key="9">
    <source>
        <dbReference type="ARBA" id="ARBA00023239"/>
    </source>
</evidence>
<evidence type="ECO:0000256" key="4">
    <source>
        <dbReference type="ARBA" id="ARBA00022490"/>
    </source>
</evidence>
<dbReference type="EC" id="3.5.1.2" evidence="12"/>
<evidence type="ECO:0000259" key="14">
    <source>
        <dbReference type="Pfam" id="PF00117"/>
    </source>
</evidence>
<dbReference type="GO" id="GO:0004359">
    <property type="term" value="F:glutaminase activity"/>
    <property type="evidence" value="ECO:0007669"/>
    <property type="project" value="UniProtKB-EC"/>
</dbReference>
<dbReference type="InterPro" id="IPR029062">
    <property type="entry name" value="Class_I_gatase-like"/>
</dbReference>
<dbReference type="GO" id="GO:0000105">
    <property type="term" value="P:L-histidine biosynthetic process"/>
    <property type="evidence" value="ECO:0007669"/>
    <property type="project" value="UniProtKB-UniRule"/>
</dbReference>
<dbReference type="PANTHER" id="PTHR42701">
    <property type="entry name" value="IMIDAZOLE GLYCEROL PHOSPHATE SYNTHASE SUBUNIT HISH"/>
    <property type="match status" value="1"/>
</dbReference>
<dbReference type="CDD" id="cd01748">
    <property type="entry name" value="GATase1_IGP_Synthase"/>
    <property type="match status" value="1"/>
</dbReference>
<dbReference type="SUPFAM" id="SSF52317">
    <property type="entry name" value="Class I glutamine amidotransferase-like"/>
    <property type="match status" value="1"/>
</dbReference>
<evidence type="ECO:0000256" key="12">
    <source>
        <dbReference type="HAMAP-Rule" id="MF_00278"/>
    </source>
</evidence>
<keyword evidence="6 12" id="KW-0378">Hydrolase</keyword>
<dbReference type="RefSeq" id="WP_146402946.1">
    <property type="nucleotide sequence ID" value="NZ_SJPQ01000004.1"/>
</dbReference>
<comment type="function">
    <text evidence="12">IGPS catalyzes the conversion of PRFAR and glutamine to IGP, AICAR and glutamate. The HisH subunit catalyzes the hydrolysis of glutamine to glutamate and ammonia as part of the synthesis of IGP and AICAR. The resulting ammonia molecule is channeled to the active site of HisF.</text>
</comment>
<keyword evidence="15" id="KW-0808">Transferase</keyword>
<dbReference type="GO" id="GO:0016829">
    <property type="term" value="F:lyase activity"/>
    <property type="evidence" value="ECO:0007669"/>
    <property type="project" value="UniProtKB-KW"/>
</dbReference>
<feature type="active site" evidence="12 13">
    <location>
        <position position="196"/>
    </location>
</feature>
<evidence type="ECO:0000256" key="5">
    <source>
        <dbReference type="ARBA" id="ARBA00022605"/>
    </source>
</evidence>
<keyword evidence="7 12" id="KW-0315">Glutamine amidotransferase</keyword>
<dbReference type="UniPathway" id="UPA00031">
    <property type="reaction ID" value="UER00010"/>
</dbReference>
<comment type="subunit">
    <text evidence="3 12">Heterodimer of HisH and HisF.</text>
</comment>
<keyword evidence="9 12" id="KW-0456">Lyase</keyword>
<evidence type="ECO:0000256" key="11">
    <source>
        <dbReference type="ARBA" id="ARBA00049534"/>
    </source>
</evidence>
<evidence type="ECO:0000256" key="10">
    <source>
        <dbReference type="ARBA" id="ARBA00047838"/>
    </source>
</evidence>
<evidence type="ECO:0000256" key="1">
    <source>
        <dbReference type="ARBA" id="ARBA00004496"/>
    </source>
</evidence>
<dbReference type="Pfam" id="PF00117">
    <property type="entry name" value="GATase"/>
    <property type="match status" value="1"/>
</dbReference>